<keyword evidence="9 12" id="KW-0406">Ion transport</keyword>
<organism evidence="14 15">
    <name type="scientific">Pristionchus mayeri</name>
    <dbReference type="NCBI Taxonomy" id="1317129"/>
    <lineage>
        <taxon>Eukaryota</taxon>
        <taxon>Metazoa</taxon>
        <taxon>Ecdysozoa</taxon>
        <taxon>Nematoda</taxon>
        <taxon>Chromadorea</taxon>
        <taxon>Rhabditida</taxon>
        <taxon>Rhabditina</taxon>
        <taxon>Diplogasteromorpha</taxon>
        <taxon>Diplogasteroidea</taxon>
        <taxon>Neodiplogasteridae</taxon>
        <taxon>Pristionchus</taxon>
    </lineage>
</organism>
<feature type="transmembrane region" description="Helical" evidence="12">
    <location>
        <begin position="27"/>
        <end position="44"/>
    </location>
</feature>
<evidence type="ECO:0000256" key="1">
    <source>
        <dbReference type="ARBA" id="ARBA00004610"/>
    </source>
</evidence>
<comment type="caution">
    <text evidence="14">The sequence shown here is derived from an EMBL/GenBank/DDBJ whole genome shotgun (WGS) entry which is preliminary data.</text>
</comment>
<evidence type="ECO:0000256" key="5">
    <source>
        <dbReference type="ARBA" id="ARBA00022692"/>
    </source>
</evidence>
<dbReference type="PRINTS" id="PR01262">
    <property type="entry name" value="INNEXIN"/>
</dbReference>
<feature type="non-terminal residue" evidence="14">
    <location>
        <position position="1"/>
    </location>
</feature>
<evidence type="ECO:0000256" key="9">
    <source>
        <dbReference type="ARBA" id="ARBA00023065"/>
    </source>
</evidence>
<dbReference type="PANTHER" id="PTHR11893">
    <property type="entry name" value="INNEXIN"/>
    <property type="match status" value="1"/>
</dbReference>
<comment type="subcellular location">
    <subcellularLocation>
        <location evidence="1">Cell junction</location>
        <location evidence="1">Gap junction</location>
    </subcellularLocation>
    <subcellularLocation>
        <location evidence="2 12">Cell membrane</location>
        <topology evidence="2 12">Multi-pass membrane protein</topology>
    </subcellularLocation>
</comment>
<dbReference type="GO" id="GO:0005243">
    <property type="term" value="F:gap junction channel activity"/>
    <property type="evidence" value="ECO:0007669"/>
    <property type="project" value="TreeGrafter"/>
</dbReference>
<keyword evidence="11 12" id="KW-0407">Ion channel</keyword>
<evidence type="ECO:0000256" key="7">
    <source>
        <dbReference type="ARBA" id="ARBA00022949"/>
    </source>
</evidence>
<dbReference type="PROSITE" id="PS51013">
    <property type="entry name" value="PANNEXIN"/>
    <property type="match status" value="1"/>
</dbReference>
<dbReference type="GO" id="GO:0005886">
    <property type="term" value="C:plasma membrane"/>
    <property type="evidence" value="ECO:0007669"/>
    <property type="project" value="UniProtKB-SubCell"/>
</dbReference>
<evidence type="ECO:0000256" key="2">
    <source>
        <dbReference type="ARBA" id="ARBA00004651"/>
    </source>
</evidence>
<keyword evidence="6" id="KW-0303">Gap junction</keyword>
<dbReference type="InterPro" id="IPR000990">
    <property type="entry name" value="Innexin"/>
</dbReference>
<keyword evidence="5 12" id="KW-0812">Transmembrane</keyword>
<keyword evidence="8 12" id="KW-1133">Transmembrane helix</keyword>
<dbReference type="EMBL" id="BTRK01000005">
    <property type="protein sequence ID" value="GMR53857.1"/>
    <property type="molecule type" value="Genomic_DNA"/>
</dbReference>
<dbReference type="GO" id="GO:0034220">
    <property type="term" value="P:monoatomic ion transmembrane transport"/>
    <property type="evidence" value="ECO:0007669"/>
    <property type="project" value="UniProtKB-KW"/>
</dbReference>
<dbReference type="PANTHER" id="PTHR11893:SF20">
    <property type="entry name" value="INNEXIN-3"/>
    <property type="match status" value="1"/>
</dbReference>
<dbReference type="AlphaFoldDB" id="A0AAN5D1B3"/>
<evidence type="ECO:0000256" key="10">
    <source>
        <dbReference type="ARBA" id="ARBA00023136"/>
    </source>
</evidence>
<keyword evidence="10 12" id="KW-0472">Membrane</keyword>
<evidence type="ECO:0000256" key="12">
    <source>
        <dbReference type="RuleBase" id="RU010713"/>
    </source>
</evidence>
<evidence type="ECO:0000313" key="14">
    <source>
        <dbReference type="EMBL" id="GMR53857.1"/>
    </source>
</evidence>
<evidence type="ECO:0000256" key="13">
    <source>
        <dbReference type="SAM" id="MobiDB-lite"/>
    </source>
</evidence>
<feature type="region of interest" description="Disordered" evidence="13">
    <location>
        <begin position="418"/>
        <end position="444"/>
    </location>
</feature>
<evidence type="ECO:0000256" key="4">
    <source>
        <dbReference type="ARBA" id="ARBA00022475"/>
    </source>
</evidence>
<evidence type="ECO:0000256" key="11">
    <source>
        <dbReference type="ARBA" id="ARBA00023303"/>
    </source>
</evidence>
<dbReference type="GO" id="GO:0005921">
    <property type="term" value="C:gap junction"/>
    <property type="evidence" value="ECO:0007669"/>
    <property type="project" value="UniProtKB-SubCell"/>
</dbReference>
<comment type="caution">
    <text evidence="12">Lacks conserved residue(s) required for the propagation of feature annotation.</text>
</comment>
<evidence type="ECO:0000256" key="8">
    <source>
        <dbReference type="ARBA" id="ARBA00022989"/>
    </source>
</evidence>
<keyword evidence="7" id="KW-0965">Cell junction</keyword>
<feature type="transmembrane region" description="Helical" evidence="12">
    <location>
        <begin position="269"/>
        <end position="289"/>
    </location>
</feature>
<evidence type="ECO:0000313" key="15">
    <source>
        <dbReference type="Proteomes" id="UP001328107"/>
    </source>
</evidence>
<keyword evidence="4" id="KW-1003">Cell membrane</keyword>
<feature type="transmembrane region" description="Helical" evidence="12">
    <location>
        <begin position="185"/>
        <end position="210"/>
    </location>
</feature>
<keyword evidence="15" id="KW-1185">Reference proteome</keyword>
<gene>
    <name evidence="12" type="primary">inx</name>
    <name evidence="14" type="ORF">PMAYCL1PPCAC_24052</name>
</gene>
<evidence type="ECO:0000256" key="3">
    <source>
        <dbReference type="ARBA" id="ARBA00022448"/>
    </source>
</evidence>
<proteinExistence type="inferred from homology"/>
<sequence>RMLYFPDLSAVLKGVNSDHLEDQSDKLNFYVTIYLLIFFTIVTGSKQHFGSPISCMGPAETHADPWMQYFHDYCYVGPKFLVEKHTDLTKSITGASSVGNAGMAFYQWVPYLLILQVICFYMPKVLWLSGTHNYGSGLDMETFVKEAVKNHVEYGQKRRNKVRSMACFLTDRKFGRIMGGKRESVMYAVMKWSCALNSLGQLYFMSWFIADCNMGWVFELVDHLYNDKSSDSPYFPRVAFCDVMKLELGQPVNYTFQCILMFNFVNEKIFLFLFGWVMFLLVINVIVAMRQTLILAWAPFRKWTAKLLLPPSSVLFHNHSWTPIESASRLSFFIHESLGCDGIFILEAVSNHAGRIIAREIASELFQMSIDKRVEPRFNSSVETIPLPKIMNLDEEDCALRDDDVEGRSIIPSTLDKRYSRSSPTISSAPPYHSLFTASGREKN</sequence>
<name>A0AAN5D1B3_9BILA</name>
<dbReference type="Pfam" id="PF00876">
    <property type="entry name" value="Innexin"/>
    <property type="match status" value="1"/>
</dbReference>
<comment type="function">
    <text evidence="12">Structural component of the gap junctions.</text>
</comment>
<protein>
    <recommendedName>
        <fullName evidence="12">Innexin</fullName>
    </recommendedName>
</protein>
<comment type="similarity">
    <text evidence="12">Belongs to the pannexin family.</text>
</comment>
<keyword evidence="3 12" id="KW-0813">Transport</keyword>
<accession>A0AAN5D1B3</accession>
<reference evidence="15" key="1">
    <citation type="submission" date="2022-10" db="EMBL/GenBank/DDBJ databases">
        <title>Genome assembly of Pristionchus species.</title>
        <authorList>
            <person name="Yoshida K."/>
            <person name="Sommer R.J."/>
        </authorList>
    </citation>
    <scope>NUCLEOTIDE SEQUENCE [LARGE SCALE GENOMIC DNA]</scope>
    <source>
        <strain evidence="15">RS5460</strain>
    </source>
</reference>
<evidence type="ECO:0000256" key="6">
    <source>
        <dbReference type="ARBA" id="ARBA00022868"/>
    </source>
</evidence>
<dbReference type="Proteomes" id="UP001328107">
    <property type="component" value="Unassembled WGS sequence"/>
</dbReference>